<gene>
    <name evidence="2" type="ORF">O181_026867</name>
</gene>
<name>A0A9Q3H159_9BASI</name>
<feature type="compositionally biased region" description="Polar residues" evidence="1">
    <location>
        <begin position="28"/>
        <end position="42"/>
    </location>
</feature>
<feature type="region of interest" description="Disordered" evidence="1">
    <location>
        <begin position="17"/>
        <end position="69"/>
    </location>
</feature>
<proteinExistence type="predicted"/>
<organism evidence="2 3">
    <name type="scientific">Austropuccinia psidii MF-1</name>
    <dbReference type="NCBI Taxonomy" id="1389203"/>
    <lineage>
        <taxon>Eukaryota</taxon>
        <taxon>Fungi</taxon>
        <taxon>Dikarya</taxon>
        <taxon>Basidiomycota</taxon>
        <taxon>Pucciniomycotina</taxon>
        <taxon>Pucciniomycetes</taxon>
        <taxon>Pucciniales</taxon>
        <taxon>Sphaerophragmiaceae</taxon>
        <taxon>Austropuccinia</taxon>
    </lineage>
</organism>
<keyword evidence="3" id="KW-1185">Reference proteome</keyword>
<evidence type="ECO:0000313" key="3">
    <source>
        <dbReference type="Proteomes" id="UP000765509"/>
    </source>
</evidence>
<accession>A0A9Q3H159</accession>
<dbReference type="EMBL" id="AVOT02009008">
    <property type="protein sequence ID" value="MBW0487152.1"/>
    <property type="molecule type" value="Genomic_DNA"/>
</dbReference>
<sequence length="106" mass="12086">MESTIIQTSKQLNKVLAHQKEGGKQRRSPVTSTSKPQANQIPQEGKKNNKNDWKKPYFPATGSQESKKMPWKFFQHGRNLDGIQGKRGTKTEKTTFPKEINFSPDV</sequence>
<evidence type="ECO:0000256" key="1">
    <source>
        <dbReference type="SAM" id="MobiDB-lite"/>
    </source>
</evidence>
<protein>
    <submittedName>
        <fullName evidence="2">Uncharacterized protein</fullName>
    </submittedName>
</protein>
<dbReference type="AlphaFoldDB" id="A0A9Q3H159"/>
<comment type="caution">
    <text evidence="2">The sequence shown here is derived from an EMBL/GenBank/DDBJ whole genome shotgun (WGS) entry which is preliminary data.</text>
</comment>
<dbReference type="Proteomes" id="UP000765509">
    <property type="component" value="Unassembled WGS sequence"/>
</dbReference>
<evidence type="ECO:0000313" key="2">
    <source>
        <dbReference type="EMBL" id="MBW0487152.1"/>
    </source>
</evidence>
<feature type="compositionally biased region" description="Basic and acidic residues" evidence="1">
    <location>
        <begin position="44"/>
        <end position="55"/>
    </location>
</feature>
<reference evidence="2" key="1">
    <citation type="submission" date="2021-03" db="EMBL/GenBank/DDBJ databases">
        <title>Draft genome sequence of rust myrtle Austropuccinia psidii MF-1, a brazilian biotype.</title>
        <authorList>
            <person name="Quecine M.C."/>
            <person name="Pachon D.M.R."/>
            <person name="Bonatelli M.L."/>
            <person name="Correr F.H."/>
            <person name="Franceschini L.M."/>
            <person name="Leite T.F."/>
            <person name="Margarido G.R.A."/>
            <person name="Almeida C.A."/>
            <person name="Ferrarezi J.A."/>
            <person name="Labate C.A."/>
        </authorList>
    </citation>
    <scope>NUCLEOTIDE SEQUENCE</scope>
    <source>
        <strain evidence="2">MF-1</strain>
    </source>
</reference>